<protein>
    <submittedName>
        <fullName evidence="1">Uncharacterized protein</fullName>
    </submittedName>
</protein>
<comment type="caution">
    <text evidence="1">The sequence shown here is derived from an EMBL/GenBank/DDBJ whole genome shotgun (WGS) entry which is preliminary data.</text>
</comment>
<dbReference type="EMBL" id="VSRR010003629">
    <property type="protein sequence ID" value="MPC36897.1"/>
    <property type="molecule type" value="Genomic_DNA"/>
</dbReference>
<keyword evidence="2" id="KW-1185">Reference proteome</keyword>
<reference evidence="1 2" key="1">
    <citation type="submission" date="2019-05" db="EMBL/GenBank/DDBJ databases">
        <title>Another draft genome of Portunus trituberculatus and its Hox gene families provides insights of decapod evolution.</title>
        <authorList>
            <person name="Jeong J.-H."/>
            <person name="Song I."/>
            <person name="Kim S."/>
            <person name="Choi T."/>
            <person name="Kim D."/>
            <person name="Ryu S."/>
            <person name="Kim W."/>
        </authorList>
    </citation>
    <scope>NUCLEOTIDE SEQUENCE [LARGE SCALE GENOMIC DNA]</scope>
    <source>
        <tissue evidence="1">Muscle</tissue>
    </source>
</reference>
<sequence>MVPASHPSSLLLLHHLPPLAKKSVIKGPNYALCPVSLSIPVISLFHLIGTHRVNDMTAQFIPLINAMMRETVFSHVI</sequence>
<gene>
    <name evidence="1" type="ORF">E2C01_030366</name>
</gene>
<name>A0A5B7EUK1_PORTR</name>
<evidence type="ECO:0000313" key="2">
    <source>
        <dbReference type="Proteomes" id="UP000324222"/>
    </source>
</evidence>
<organism evidence="1 2">
    <name type="scientific">Portunus trituberculatus</name>
    <name type="common">Swimming crab</name>
    <name type="synonym">Neptunus trituberculatus</name>
    <dbReference type="NCBI Taxonomy" id="210409"/>
    <lineage>
        <taxon>Eukaryota</taxon>
        <taxon>Metazoa</taxon>
        <taxon>Ecdysozoa</taxon>
        <taxon>Arthropoda</taxon>
        <taxon>Crustacea</taxon>
        <taxon>Multicrustacea</taxon>
        <taxon>Malacostraca</taxon>
        <taxon>Eumalacostraca</taxon>
        <taxon>Eucarida</taxon>
        <taxon>Decapoda</taxon>
        <taxon>Pleocyemata</taxon>
        <taxon>Brachyura</taxon>
        <taxon>Eubrachyura</taxon>
        <taxon>Portunoidea</taxon>
        <taxon>Portunidae</taxon>
        <taxon>Portuninae</taxon>
        <taxon>Portunus</taxon>
    </lineage>
</organism>
<accession>A0A5B7EUK1</accession>
<dbReference type="Proteomes" id="UP000324222">
    <property type="component" value="Unassembled WGS sequence"/>
</dbReference>
<dbReference type="AlphaFoldDB" id="A0A5B7EUK1"/>
<proteinExistence type="predicted"/>
<evidence type="ECO:0000313" key="1">
    <source>
        <dbReference type="EMBL" id="MPC36897.1"/>
    </source>
</evidence>